<proteinExistence type="predicted"/>
<evidence type="ECO:0000313" key="4">
    <source>
        <dbReference type="EMBL" id="RCN56153.1"/>
    </source>
</evidence>
<evidence type="ECO:0000256" key="2">
    <source>
        <dbReference type="ARBA" id="ARBA00022932"/>
    </source>
</evidence>
<dbReference type="SUPFAM" id="SSF52540">
    <property type="entry name" value="P-loop containing nucleoside triphosphate hydrolases"/>
    <property type="match status" value="1"/>
</dbReference>
<name>A0A1C2FZ03_9GAMM</name>
<dbReference type="RefSeq" id="WP_065971727.1">
    <property type="nucleotide sequence ID" value="NZ_CP080624.1"/>
</dbReference>
<keyword evidence="5" id="KW-1185">Reference proteome</keyword>
<dbReference type="InterPro" id="IPR004622">
    <property type="entry name" value="DNA_pol_HolB"/>
</dbReference>
<dbReference type="Proteomes" id="UP000253250">
    <property type="component" value="Unassembled WGS sequence"/>
</dbReference>
<dbReference type="PANTHER" id="PTHR11669:SF8">
    <property type="entry name" value="DNA POLYMERASE III SUBUNIT DELTA"/>
    <property type="match status" value="1"/>
</dbReference>
<evidence type="ECO:0000313" key="5">
    <source>
        <dbReference type="Proteomes" id="UP000253250"/>
    </source>
</evidence>
<dbReference type="InterPro" id="IPR050238">
    <property type="entry name" value="DNA_Rep/Repair_Clamp_Loader"/>
</dbReference>
<dbReference type="Pfam" id="PF13177">
    <property type="entry name" value="DNA_pol3_delta2"/>
    <property type="match status" value="1"/>
</dbReference>
<evidence type="ECO:0000256" key="1">
    <source>
        <dbReference type="ARBA" id="ARBA00012417"/>
    </source>
</evidence>
<dbReference type="AlphaFoldDB" id="A0A1C2FZ03"/>
<dbReference type="EMBL" id="PSYR01000002">
    <property type="protein sequence ID" value="RCN56153.1"/>
    <property type="molecule type" value="Genomic_DNA"/>
</dbReference>
<evidence type="ECO:0000256" key="3">
    <source>
        <dbReference type="ARBA" id="ARBA00049244"/>
    </source>
</evidence>
<dbReference type="STRING" id="163359.A9R16_02375"/>
<comment type="catalytic activity">
    <reaction evidence="3">
        <text>DNA(n) + a 2'-deoxyribonucleoside 5'-triphosphate = DNA(n+1) + diphosphate</text>
        <dbReference type="Rhea" id="RHEA:22508"/>
        <dbReference type="Rhea" id="RHEA-COMP:17339"/>
        <dbReference type="Rhea" id="RHEA-COMP:17340"/>
        <dbReference type="ChEBI" id="CHEBI:33019"/>
        <dbReference type="ChEBI" id="CHEBI:61560"/>
        <dbReference type="ChEBI" id="CHEBI:173112"/>
        <dbReference type="EC" id="2.7.7.7"/>
    </reaction>
</comment>
<accession>A0A1C2FZ03</accession>
<dbReference type="GO" id="GO:0003887">
    <property type="term" value="F:DNA-directed DNA polymerase activity"/>
    <property type="evidence" value="ECO:0007669"/>
    <property type="project" value="UniProtKB-KW"/>
</dbReference>
<dbReference type="PANTHER" id="PTHR11669">
    <property type="entry name" value="REPLICATION FACTOR C / DNA POLYMERASE III GAMMA-TAU SUBUNIT"/>
    <property type="match status" value="1"/>
</dbReference>
<sequence>MLPWQKTAWDRLGDIERLPHALLVSGPPGIGKRLFAERLARRLVCEHATACDACRACRLAANDTHPDVLIVRPQEGKTEITVDDARAVNQFLVLTPHLATRRVVLVVDADRLNRSASNAILKTLEEPPSGSYLLLVSDAPARLLPTIRSRCQNLVLPRPTEEEGISYLQAHRLPDPGGLLALAHGAPLRALAWPQDAPAMAQRLFASLEAVALGRDSALEATEDWQAGDMDMGLAFLTEIAAALTQVALTGTVVRGWPNAQEGRLRALAARLDLEQVLGLWDEALEARGLLGAPLDRRLVWDRLFLHVEPRG</sequence>
<keyword evidence="2" id="KW-0239">DNA-directed DNA polymerase</keyword>
<reference evidence="4 5" key="1">
    <citation type="submission" date="2018-02" db="EMBL/GenBank/DDBJ databases">
        <title>Insights into the biology of acidophilic members of the Acidiferrobacteraceae family derived from comparative genomic analyses.</title>
        <authorList>
            <person name="Issotta F."/>
            <person name="Thyssen C."/>
            <person name="Mena C."/>
            <person name="Moya A."/>
            <person name="Bellenberg S."/>
            <person name="Sproer C."/>
            <person name="Covarrubias P.C."/>
            <person name="Sand W."/>
            <person name="Quatrini R."/>
            <person name="Vera M."/>
        </authorList>
    </citation>
    <scope>NUCLEOTIDE SEQUENCE [LARGE SCALE GENOMIC DNA]</scope>
    <source>
        <strain evidence="5">m-1</strain>
    </source>
</reference>
<dbReference type="GO" id="GO:0008408">
    <property type="term" value="F:3'-5' exonuclease activity"/>
    <property type="evidence" value="ECO:0007669"/>
    <property type="project" value="InterPro"/>
</dbReference>
<keyword evidence="2" id="KW-0548">Nucleotidyltransferase</keyword>
<comment type="caution">
    <text evidence="4">The sequence shown here is derived from an EMBL/GenBank/DDBJ whole genome shotgun (WGS) entry which is preliminary data.</text>
</comment>
<dbReference type="GO" id="GO:0009360">
    <property type="term" value="C:DNA polymerase III complex"/>
    <property type="evidence" value="ECO:0007669"/>
    <property type="project" value="TreeGrafter"/>
</dbReference>
<dbReference type="EC" id="2.7.7.7" evidence="1"/>
<organism evidence="4 5">
    <name type="scientific">Acidiferrobacter thiooxydans</name>
    <dbReference type="NCBI Taxonomy" id="163359"/>
    <lineage>
        <taxon>Bacteria</taxon>
        <taxon>Pseudomonadati</taxon>
        <taxon>Pseudomonadota</taxon>
        <taxon>Gammaproteobacteria</taxon>
        <taxon>Acidiferrobacterales</taxon>
        <taxon>Acidiferrobacteraceae</taxon>
        <taxon>Acidiferrobacter</taxon>
    </lineage>
</organism>
<dbReference type="NCBIfam" id="TIGR00678">
    <property type="entry name" value="holB"/>
    <property type="match status" value="1"/>
</dbReference>
<protein>
    <recommendedName>
        <fullName evidence="1">DNA-directed DNA polymerase</fullName>
        <ecNumber evidence="1">2.7.7.7</ecNumber>
    </recommendedName>
</protein>
<dbReference type="GO" id="GO:0006261">
    <property type="term" value="P:DNA-templated DNA replication"/>
    <property type="evidence" value="ECO:0007669"/>
    <property type="project" value="TreeGrafter"/>
</dbReference>
<dbReference type="OrthoDB" id="9811073at2"/>
<dbReference type="Gene3D" id="3.40.50.300">
    <property type="entry name" value="P-loop containing nucleotide triphosphate hydrolases"/>
    <property type="match status" value="1"/>
</dbReference>
<gene>
    <name evidence="4" type="primary">holB</name>
    <name evidence="4" type="ORF">C4900_09840</name>
</gene>
<dbReference type="InterPro" id="IPR027417">
    <property type="entry name" value="P-loop_NTPase"/>
</dbReference>
<keyword evidence="2" id="KW-0808">Transferase</keyword>